<evidence type="ECO:0000256" key="1">
    <source>
        <dbReference type="SAM" id="MobiDB-lite"/>
    </source>
</evidence>
<evidence type="ECO:0000313" key="2">
    <source>
        <dbReference type="EMBL" id="OMJ78589.1"/>
    </source>
</evidence>
<organism evidence="2 3">
    <name type="scientific">Stentor coeruleus</name>
    <dbReference type="NCBI Taxonomy" id="5963"/>
    <lineage>
        <taxon>Eukaryota</taxon>
        <taxon>Sar</taxon>
        <taxon>Alveolata</taxon>
        <taxon>Ciliophora</taxon>
        <taxon>Postciliodesmatophora</taxon>
        <taxon>Heterotrichea</taxon>
        <taxon>Heterotrichida</taxon>
        <taxon>Stentoridae</taxon>
        <taxon>Stentor</taxon>
    </lineage>
</organism>
<reference evidence="2 3" key="1">
    <citation type="submission" date="2016-11" db="EMBL/GenBank/DDBJ databases">
        <title>The macronuclear genome of Stentor coeruleus: a giant cell with tiny introns.</title>
        <authorList>
            <person name="Slabodnick M."/>
            <person name="Ruby J.G."/>
            <person name="Reiff S.B."/>
            <person name="Swart E.C."/>
            <person name="Gosai S."/>
            <person name="Prabakaran S."/>
            <person name="Witkowska E."/>
            <person name="Larue G.E."/>
            <person name="Fisher S."/>
            <person name="Freeman R.M."/>
            <person name="Gunawardena J."/>
            <person name="Chu W."/>
            <person name="Stover N.A."/>
            <person name="Gregory B.D."/>
            <person name="Nowacki M."/>
            <person name="Derisi J."/>
            <person name="Roy S.W."/>
            <person name="Marshall W.F."/>
            <person name="Sood P."/>
        </authorList>
    </citation>
    <scope>NUCLEOTIDE SEQUENCE [LARGE SCALE GENOMIC DNA]</scope>
    <source>
        <strain evidence="2">WM001</strain>
    </source>
</reference>
<name>A0A1R2BP20_9CILI</name>
<proteinExistence type="predicted"/>
<accession>A0A1R2BP20</accession>
<feature type="region of interest" description="Disordered" evidence="1">
    <location>
        <begin position="1"/>
        <end position="99"/>
    </location>
</feature>
<dbReference type="Proteomes" id="UP000187209">
    <property type="component" value="Unassembled WGS sequence"/>
</dbReference>
<feature type="compositionally biased region" description="Polar residues" evidence="1">
    <location>
        <begin position="43"/>
        <end position="59"/>
    </location>
</feature>
<feature type="compositionally biased region" description="Basic and acidic residues" evidence="1">
    <location>
        <begin position="149"/>
        <end position="165"/>
    </location>
</feature>
<feature type="region of interest" description="Disordered" evidence="1">
    <location>
        <begin position="135"/>
        <end position="170"/>
    </location>
</feature>
<gene>
    <name evidence="2" type="ORF">SteCoe_21569</name>
</gene>
<keyword evidence="3" id="KW-1185">Reference proteome</keyword>
<sequence length="358" mass="40811">MESEVVIGQEEEKVENQSQKEPAIEKSPQVNSEIQDIEDRQPESSPAQNIEETPRQSQNPEDEKNDFPTIHISLKPTDNNLTDKKNKHDKAESLFEKDSQEKAKFNCYKQKCKAKQIGDVREAPEINKTSVKLLTKKSTKNQKAKAKAKHVDVNHYDPSMHESVHSSDLPSKLRFKEFTGMAPDLMKESMKIRSDYKDTFEAPNDPGYDVLSRSKAFLNRKDKETNEKKRSKESLEMSECTFKPCLYKKTSQNNTGNSVIVKHSKSVSLSNETKETKAQNISILSVKDLSSRVPPPSKGIAVVEKPGNETENTMLSDKYFQLSPFTASVRYKTGYNQEEMKNKAHPMVNYRLMPNQSE</sequence>
<dbReference type="AlphaFoldDB" id="A0A1R2BP20"/>
<evidence type="ECO:0000313" key="3">
    <source>
        <dbReference type="Proteomes" id="UP000187209"/>
    </source>
</evidence>
<feature type="compositionally biased region" description="Basic residues" evidence="1">
    <location>
        <begin position="135"/>
        <end position="148"/>
    </location>
</feature>
<dbReference type="EMBL" id="MPUH01000514">
    <property type="protein sequence ID" value="OMJ78589.1"/>
    <property type="molecule type" value="Genomic_DNA"/>
</dbReference>
<comment type="caution">
    <text evidence="2">The sequence shown here is derived from an EMBL/GenBank/DDBJ whole genome shotgun (WGS) entry which is preliminary data.</text>
</comment>
<feature type="compositionally biased region" description="Basic and acidic residues" evidence="1">
    <location>
        <begin position="81"/>
        <end position="99"/>
    </location>
</feature>
<protein>
    <submittedName>
        <fullName evidence="2">Uncharacterized protein</fullName>
    </submittedName>
</protein>